<organism evidence="1 2">
    <name type="scientific">Slackia equolifaciens</name>
    <dbReference type="NCBI Taxonomy" id="498718"/>
    <lineage>
        <taxon>Bacteria</taxon>
        <taxon>Bacillati</taxon>
        <taxon>Actinomycetota</taxon>
        <taxon>Coriobacteriia</taxon>
        <taxon>Eggerthellales</taxon>
        <taxon>Eggerthellaceae</taxon>
        <taxon>Slackia</taxon>
    </lineage>
</organism>
<evidence type="ECO:0000313" key="2">
    <source>
        <dbReference type="Proteomes" id="UP000269591"/>
    </source>
</evidence>
<comment type="caution">
    <text evidence="1">The sequence shown here is derived from an EMBL/GenBank/DDBJ whole genome shotgun (WGS) entry which is preliminary data.</text>
</comment>
<reference evidence="2" key="1">
    <citation type="submission" date="2018-05" db="EMBL/GenBank/DDBJ databases">
        <title>Genome Sequencing of selected type strains of the family Eggerthellaceae.</title>
        <authorList>
            <person name="Danylec N."/>
            <person name="Stoll D.A."/>
            <person name="Doetsch A."/>
            <person name="Huch M."/>
        </authorList>
    </citation>
    <scope>NUCLEOTIDE SEQUENCE [LARGE SCALE GENOMIC DNA]</scope>
    <source>
        <strain evidence="2">DSM 24851</strain>
    </source>
</reference>
<dbReference type="EMBL" id="QIBX01000004">
    <property type="protein sequence ID" value="RNL40809.1"/>
    <property type="molecule type" value="Genomic_DNA"/>
</dbReference>
<dbReference type="RefSeq" id="WP_123208428.1">
    <property type="nucleotide sequence ID" value="NZ_JBHTHO010000002.1"/>
</dbReference>
<keyword evidence="2" id="KW-1185">Reference proteome</keyword>
<accession>A0A3N0B232</accession>
<name>A0A3N0B232_9ACTN</name>
<proteinExistence type="predicted"/>
<dbReference type="OrthoDB" id="3176818at2"/>
<sequence>METKGIGAEELIRIEENERFWEQLVAEDEAQEQAQEETEGVVNLVSVDAEANECEGGSDAEALDDDMAFEEAVARLERTVTASPRHREIYLKLLEFCLERRSLAEAEAHVVEYPEYPYAAQPAYRLIRALVDAGGLAWMELAEDGSIIYPEDKEGLTEDEADDLVASFAVETTPVGDQVRDQLSPERRLSDLLDKVPQRMGTYMDVMEFCSEPRSYKEVHDLLQGRDVLRLTSNADGQPLQPSFFLDMLERSGGLAWNKGWKVTEKGKELLARMGRASA</sequence>
<protein>
    <submittedName>
        <fullName evidence="1">Uncharacterized protein</fullName>
    </submittedName>
</protein>
<gene>
    <name evidence="1" type="ORF">DMP06_03815</name>
</gene>
<dbReference type="Proteomes" id="UP000269591">
    <property type="component" value="Unassembled WGS sequence"/>
</dbReference>
<evidence type="ECO:0000313" key="1">
    <source>
        <dbReference type="EMBL" id="RNL40809.1"/>
    </source>
</evidence>
<dbReference type="AlphaFoldDB" id="A0A3N0B232"/>